<dbReference type="GO" id="GO:0030335">
    <property type="term" value="P:positive regulation of cell migration"/>
    <property type="evidence" value="ECO:0007669"/>
    <property type="project" value="TreeGrafter"/>
</dbReference>
<keyword evidence="5" id="KW-1185">Reference proteome</keyword>
<protein>
    <submittedName>
        <fullName evidence="4">SEM3E protein</fullName>
    </submittedName>
</protein>
<evidence type="ECO:0000313" key="5">
    <source>
        <dbReference type="Proteomes" id="UP000545574"/>
    </source>
</evidence>
<reference evidence="4 5" key="1">
    <citation type="submission" date="2019-09" db="EMBL/GenBank/DDBJ databases">
        <title>Bird 10,000 Genomes (B10K) Project - Family phase.</title>
        <authorList>
            <person name="Zhang G."/>
        </authorList>
    </citation>
    <scope>NUCLEOTIDE SEQUENCE [LARGE SCALE GENOMIC DNA]</scope>
    <source>
        <strain evidence="4">B10K-DU-030-18</strain>
    </source>
</reference>
<proteinExistence type="predicted"/>
<comment type="caution">
    <text evidence="2">Lacks conserved residue(s) required for the propagation of feature annotation.</text>
</comment>
<dbReference type="Gene3D" id="2.130.10.10">
    <property type="entry name" value="YVTN repeat-like/Quinoprotein amine dehydrogenase"/>
    <property type="match status" value="1"/>
</dbReference>
<dbReference type="PANTHER" id="PTHR11036:SF22">
    <property type="entry name" value="SEMAPHORIN-3E"/>
    <property type="match status" value="1"/>
</dbReference>
<gene>
    <name evidence="4" type="primary">Sema3e</name>
    <name evidence="4" type="ORF">PANBIA_R11857</name>
</gene>
<evidence type="ECO:0000313" key="4">
    <source>
        <dbReference type="EMBL" id="NWW41153.1"/>
    </source>
</evidence>
<dbReference type="InterPro" id="IPR027231">
    <property type="entry name" value="Semaphorin"/>
</dbReference>
<dbReference type="GO" id="GO:0030215">
    <property type="term" value="F:semaphorin receptor binding"/>
    <property type="evidence" value="ECO:0007669"/>
    <property type="project" value="InterPro"/>
</dbReference>
<dbReference type="AlphaFoldDB" id="A0A7K6MX48"/>
<feature type="non-terminal residue" evidence="4">
    <location>
        <position position="1"/>
    </location>
</feature>
<accession>A0A7K6MX48</accession>
<evidence type="ECO:0000259" key="3">
    <source>
        <dbReference type="PROSITE" id="PS51004"/>
    </source>
</evidence>
<sequence>FHVWSAGGELFTGLYSDYWGRDAAVFRSMNRVAHLRTEPDNERLLKEPKFVGSYMIPDNEDHDDNKVYFFFTEKALEAETSTHAIYSRVGRVCANDMGGQRMLVNKWTTFLKTRLVCSVPGRNGIDTHFDEL</sequence>
<dbReference type="InterPro" id="IPR015943">
    <property type="entry name" value="WD40/YVTN_repeat-like_dom_sf"/>
</dbReference>
<dbReference type="GO" id="GO:0005615">
    <property type="term" value="C:extracellular space"/>
    <property type="evidence" value="ECO:0007669"/>
    <property type="project" value="TreeGrafter"/>
</dbReference>
<dbReference type="PANTHER" id="PTHR11036">
    <property type="entry name" value="SEMAPHORIN"/>
    <property type="match status" value="1"/>
</dbReference>
<dbReference type="InterPro" id="IPR001627">
    <property type="entry name" value="Semap_dom"/>
</dbReference>
<dbReference type="GO" id="GO:0005886">
    <property type="term" value="C:plasma membrane"/>
    <property type="evidence" value="ECO:0007669"/>
    <property type="project" value="TreeGrafter"/>
</dbReference>
<comment type="caution">
    <text evidence="4">The sequence shown here is derived from an EMBL/GenBank/DDBJ whole genome shotgun (WGS) entry which is preliminary data.</text>
</comment>
<dbReference type="GO" id="GO:0071526">
    <property type="term" value="P:semaphorin-plexin signaling pathway"/>
    <property type="evidence" value="ECO:0007669"/>
    <property type="project" value="TreeGrafter"/>
</dbReference>
<name>A0A7K6MX48_PANBI</name>
<evidence type="ECO:0000256" key="2">
    <source>
        <dbReference type="PROSITE-ProRule" id="PRU00352"/>
    </source>
</evidence>
<dbReference type="GO" id="GO:0045499">
    <property type="term" value="F:chemorepellent activity"/>
    <property type="evidence" value="ECO:0007669"/>
    <property type="project" value="TreeGrafter"/>
</dbReference>
<evidence type="ECO:0000256" key="1">
    <source>
        <dbReference type="ARBA" id="ARBA00023180"/>
    </source>
</evidence>
<keyword evidence="1" id="KW-0325">Glycoprotein</keyword>
<dbReference type="SUPFAM" id="SSF101912">
    <property type="entry name" value="Sema domain"/>
    <property type="match status" value="1"/>
</dbReference>
<organism evidence="4 5">
    <name type="scientific">Panurus biarmicus</name>
    <name type="common">Bearded tit</name>
    <dbReference type="NCBI Taxonomy" id="181101"/>
    <lineage>
        <taxon>Eukaryota</taxon>
        <taxon>Metazoa</taxon>
        <taxon>Chordata</taxon>
        <taxon>Craniata</taxon>
        <taxon>Vertebrata</taxon>
        <taxon>Euteleostomi</taxon>
        <taxon>Archelosauria</taxon>
        <taxon>Archosauria</taxon>
        <taxon>Dinosauria</taxon>
        <taxon>Saurischia</taxon>
        <taxon>Theropoda</taxon>
        <taxon>Coelurosauria</taxon>
        <taxon>Aves</taxon>
        <taxon>Neognathae</taxon>
        <taxon>Neoaves</taxon>
        <taxon>Telluraves</taxon>
        <taxon>Australaves</taxon>
        <taxon>Passeriformes</taxon>
        <taxon>Sylvioidea</taxon>
        <taxon>Sylviidae</taxon>
        <taxon>Sylviidae incertae sedis</taxon>
        <taxon>Panurus</taxon>
    </lineage>
</organism>
<dbReference type="GO" id="GO:0001755">
    <property type="term" value="P:neural crest cell migration"/>
    <property type="evidence" value="ECO:0007669"/>
    <property type="project" value="TreeGrafter"/>
</dbReference>
<dbReference type="PROSITE" id="PS51004">
    <property type="entry name" value="SEMA"/>
    <property type="match status" value="1"/>
</dbReference>
<dbReference type="InterPro" id="IPR036352">
    <property type="entry name" value="Semap_dom_sf"/>
</dbReference>
<dbReference type="Proteomes" id="UP000545574">
    <property type="component" value="Unassembled WGS sequence"/>
</dbReference>
<dbReference type="EMBL" id="VZRT01007464">
    <property type="protein sequence ID" value="NWW41153.1"/>
    <property type="molecule type" value="Genomic_DNA"/>
</dbReference>
<dbReference type="GO" id="GO:0007411">
    <property type="term" value="P:axon guidance"/>
    <property type="evidence" value="ECO:0007669"/>
    <property type="project" value="TreeGrafter"/>
</dbReference>
<feature type="non-terminal residue" evidence="4">
    <location>
        <position position="132"/>
    </location>
</feature>
<feature type="domain" description="Sema" evidence="3">
    <location>
        <begin position="1"/>
        <end position="132"/>
    </location>
</feature>